<feature type="compositionally biased region" description="Basic residues" evidence="1">
    <location>
        <begin position="29"/>
        <end position="39"/>
    </location>
</feature>
<gene>
    <name evidence="2" type="ORF">OSJNBa0004P12.18</name>
    <name evidence="3" type="ORF">OSJNBb0048O22.21</name>
</gene>
<reference evidence="3" key="4">
    <citation type="submission" date="2005-04" db="EMBL/GenBank/DDBJ databases">
        <title>Oryza sativa chromosome 10 BAC OSJNBb0048O22 genomic sequence.</title>
        <authorList>
            <person name="Buell C.R."/>
            <person name="Yuan Q."/>
            <person name="Ouyang S."/>
            <person name="Liu J."/>
            <person name="Gansberger K."/>
            <person name="Kim M.M."/>
            <person name="Overton II L.L."/>
            <person name="Bera J.J."/>
            <person name="Tsitrin T."/>
            <person name="Krol M.I."/>
            <person name="Jarrahi B.B."/>
            <person name="Jin S.S."/>
            <person name="Koo H."/>
            <person name="Zismann V."/>
            <person name="Hsiao J."/>
            <person name="Blunt S."/>
            <person name="Vanaken S.S."/>
            <person name="Utterback T.T."/>
            <person name="Feldblyum T.V."/>
            <person name="Yang Q.Q."/>
            <person name="Haas B.J."/>
            <person name="Suh B.B."/>
            <person name="Peterson J.J."/>
            <person name="Quackenbush J."/>
            <person name="White O."/>
            <person name="Salzberg S.L."/>
            <person name="Fraser C.M."/>
        </authorList>
    </citation>
    <scope>NUCLEOTIDE SEQUENCE</scope>
</reference>
<reference evidence="4" key="5">
    <citation type="journal article" date="2008" name="Nucleic Acids Res.">
        <title>The rice annotation project database (RAP-DB): 2008 update.</title>
        <authorList>
            <consortium name="The rice annotation project (RAP)"/>
        </authorList>
    </citation>
    <scope>GENOME REANNOTATION</scope>
    <source>
        <strain evidence="4">cv. Nipponbare</strain>
    </source>
</reference>
<dbReference type="AlphaFoldDB" id="Q7G743"/>
<accession>Q7G743</accession>
<name>Q7G743_ORYSJ</name>
<reference evidence="3" key="1">
    <citation type="submission" date="2002-04" db="EMBL/GenBank/DDBJ databases">
        <authorList>
            <person name="Buell R."/>
        </authorList>
    </citation>
    <scope>NUCLEOTIDE SEQUENCE</scope>
</reference>
<reference evidence="2" key="3">
    <citation type="submission" date="2005-04" db="EMBL/GenBank/DDBJ databases">
        <title>Oryza sativa chromosome 10 BAC OSJNBa0004P12 genomic sequence.</title>
        <authorList>
            <person name="Buell C.R."/>
            <person name="Yuan Q."/>
            <person name="Ouyang S."/>
            <person name="Liu J."/>
            <person name="Moffat K.S."/>
            <person name="Hill J.N."/>
            <person name="Gansberger K."/>
            <person name="Brenner M."/>
            <person name="Burgess S."/>
            <person name="Hance M."/>
            <person name="Shvartsbeyn M."/>
            <person name="Tsitrin T."/>
            <person name="Riggs F."/>
            <person name="Hsiao J."/>
            <person name="Zismann V."/>
            <person name="Blunt S."/>
            <person name="Pai G."/>
            <person name="VanAken S.E."/>
            <person name="Utterback T.R."/>
            <person name="Feldblyum T.V."/>
            <person name="Kalb E."/>
            <person name="Quackenbush J."/>
            <person name="Salzberg S.L."/>
            <person name="White O."/>
            <person name="Fraser C.M."/>
        </authorList>
    </citation>
    <scope>NUCLEOTIDE SEQUENCE</scope>
</reference>
<evidence type="ECO:0000313" key="2">
    <source>
        <dbReference type="EMBL" id="AAL86508.1"/>
    </source>
</evidence>
<reference evidence="4" key="2">
    <citation type="journal article" date="2005" name="Nature">
        <title>The map-based sequence of the rice genome.</title>
        <authorList>
            <consortium name="International rice genome sequencing project (IRGSP)"/>
            <person name="Matsumoto T."/>
            <person name="Wu J."/>
            <person name="Kanamori H."/>
            <person name="Katayose Y."/>
            <person name="Fujisawa M."/>
            <person name="Namiki N."/>
            <person name="Mizuno H."/>
            <person name="Yamamoto K."/>
            <person name="Antonio B.A."/>
            <person name="Baba T."/>
            <person name="Sakata K."/>
            <person name="Nagamura Y."/>
            <person name="Aoki H."/>
            <person name="Arikawa K."/>
            <person name="Arita K."/>
            <person name="Bito T."/>
            <person name="Chiden Y."/>
            <person name="Fujitsuka N."/>
            <person name="Fukunaka R."/>
            <person name="Hamada M."/>
            <person name="Harada C."/>
            <person name="Hayashi A."/>
            <person name="Hijishita S."/>
            <person name="Honda M."/>
            <person name="Hosokawa S."/>
            <person name="Ichikawa Y."/>
            <person name="Idonuma A."/>
            <person name="Iijima M."/>
            <person name="Ikeda M."/>
            <person name="Ikeno M."/>
            <person name="Ito K."/>
            <person name="Ito S."/>
            <person name="Ito T."/>
            <person name="Ito Y."/>
            <person name="Ito Y."/>
            <person name="Iwabuchi A."/>
            <person name="Kamiya K."/>
            <person name="Karasawa W."/>
            <person name="Kurita K."/>
            <person name="Katagiri S."/>
            <person name="Kikuta A."/>
            <person name="Kobayashi H."/>
            <person name="Kobayashi N."/>
            <person name="Machita K."/>
            <person name="Maehara T."/>
            <person name="Masukawa M."/>
            <person name="Mizubayashi T."/>
            <person name="Mukai Y."/>
            <person name="Nagasaki H."/>
            <person name="Nagata Y."/>
            <person name="Naito S."/>
            <person name="Nakashima M."/>
            <person name="Nakama Y."/>
            <person name="Nakamichi Y."/>
            <person name="Nakamura M."/>
            <person name="Meguro A."/>
            <person name="Negishi M."/>
            <person name="Ohta I."/>
            <person name="Ohta T."/>
            <person name="Okamoto M."/>
            <person name="Ono N."/>
            <person name="Saji S."/>
            <person name="Sakaguchi M."/>
            <person name="Sakai K."/>
            <person name="Shibata M."/>
            <person name="Shimokawa T."/>
            <person name="Song J."/>
            <person name="Takazaki Y."/>
            <person name="Terasawa K."/>
            <person name="Tsugane M."/>
            <person name="Tsuji K."/>
            <person name="Ueda S."/>
            <person name="Waki K."/>
            <person name="Yamagata H."/>
            <person name="Yamamoto M."/>
            <person name="Yamamoto S."/>
            <person name="Yamane H."/>
            <person name="Yoshiki S."/>
            <person name="Yoshihara R."/>
            <person name="Yukawa K."/>
            <person name="Zhong H."/>
            <person name="Yano M."/>
            <person name="Yuan Q."/>
            <person name="Ouyang S."/>
            <person name="Liu J."/>
            <person name="Jones K.M."/>
            <person name="Gansberger K."/>
            <person name="Moffat K."/>
            <person name="Hill J."/>
            <person name="Bera J."/>
            <person name="Fadrosh D."/>
            <person name="Jin S."/>
            <person name="Johri S."/>
            <person name="Kim M."/>
            <person name="Overton L."/>
            <person name="Reardon M."/>
            <person name="Tsitrin T."/>
            <person name="Vuong H."/>
            <person name="Weaver B."/>
            <person name="Ciecko A."/>
            <person name="Tallon L."/>
            <person name="Jackson J."/>
            <person name="Pai G."/>
            <person name="Aken S.V."/>
            <person name="Utterback T."/>
            <person name="Reidmuller S."/>
            <person name="Feldblyum T."/>
            <person name="Hsiao J."/>
            <person name="Zismann V."/>
            <person name="Iobst S."/>
            <person name="de Vazeille A.R."/>
            <person name="Buell C.R."/>
            <person name="Ying K."/>
            <person name="Li Y."/>
            <person name="Lu T."/>
            <person name="Huang Y."/>
            <person name="Zhao Q."/>
            <person name="Feng Q."/>
            <person name="Zhang L."/>
            <person name="Zhu J."/>
            <person name="Weng Q."/>
            <person name="Mu J."/>
            <person name="Lu Y."/>
            <person name="Fan D."/>
            <person name="Liu Y."/>
            <person name="Guan J."/>
            <person name="Zhang Y."/>
            <person name="Yu S."/>
            <person name="Liu X."/>
            <person name="Zhang Y."/>
            <person name="Hong G."/>
            <person name="Han B."/>
            <person name="Choisne N."/>
            <person name="Demange N."/>
            <person name="Orjeda G."/>
            <person name="Samain S."/>
            <person name="Cattolico L."/>
            <person name="Pelletier E."/>
            <person name="Couloux A."/>
            <person name="Segurens B."/>
            <person name="Wincker P."/>
            <person name="D'Hont A."/>
            <person name="Scarpelli C."/>
            <person name="Weissenbach J."/>
            <person name="Salanoubat M."/>
            <person name="Quetier F."/>
            <person name="Yu Y."/>
            <person name="Kim H.R."/>
            <person name="Rambo T."/>
            <person name="Currie J."/>
            <person name="Collura K."/>
            <person name="Luo M."/>
            <person name="Yang T."/>
            <person name="Ammiraju J.S.S."/>
            <person name="Engler F."/>
            <person name="Soderlund C."/>
            <person name="Wing R.A."/>
            <person name="Palmer L.E."/>
            <person name="de la Bastide M."/>
            <person name="Spiegel L."/>
            <person name="Nascimento L."/>
            <person name="Zutavern T."/>
            <person name="O'Shaughnessy A."/>
            <person name="Dike S."/>
            <person name="Dedhia N."/>
            <person name="Preston R."/>
            <person name="Balija V."/>
            <person name="McCombie W.R."/>
            <person name="Chow T."/>
            <person name="Chen H."/>
            <person name="Chung M."/>
            <person name="Chen C."/>
            <person name="Shaw J."/>
            <person name="Wu H."/>
            <person name="Hsiao K."/>
            <person name="Chao Y."/>
            <person name="Chu M."/>
            <person name="Cheng C."/>
            <person name="Hour A."/>
            <person name="Lee P."/>
            <person name="Lin S."/>
            <person name="Lin Y."/>
            <person name="Liou J."/>
            <person name="Liu S."/>
            <person name="Hsing Y."/>
            <person name="Raghuvanshi S."/>
            <person name="Mohanty A."/>
            <person name="Bharti A.K."/>
            <person name="Gaur A."/>
            <person name="Gupta V."/>
            <person name="Kumar D."/>
            <person name="Ravi V."/>
            <person name="Vij S."/>
            <person name="Kapur A."/>
            <person name="Khurana P."/>
            <person name="Khurana P."/>
            <person name="Khurana J.P."/>
            <person name="Tyagi A.K."/>
            <person name="Gaikwad K."/>
            <person name="Singh A."/>
            <person name="Dalal V."/>
            <person name="Srivastava S."/>
            <person name="Dixit A."/>
            <person name="Pal A.K."/>
            <person name="Ghazi I.A."/>
            <person name="Yadav M."/>
            <person name="Pandit A."/>
            <person name="Bhargava A."/>
            <person name="Sureshbabu K."/>
            <person name="Batra K."/>
            <person name="Sharma T.R."/>
            <person name="Mohapatra T."/>
            <person name="Singh N.K."/>
            <person name="Messing J."/>
            <person name="Nelson A.B."/>
            <person name="Fuks G."/>
            <person name="Kavchok S."/>
            <person name="Keizer G."/>
            <person name="Linton E."/>
            <person name="Llaca V."/>
            <person name="Song R."/>
            <person name="Tanyolac B."/>
            <person name="Young S."/>
            <person name="Ho-Il K."/>
            <person name="Hahn J.H."/>
            <person name="Sangsakoo G."/>
            <person name="Vanavichit A."/>
            <person name="de Mattos Luiz.A.T."/>
            <person name="Zimmer P.D."/>
            <person name="Malone G."/>
            <person name="Dellagostin O."/>
            <person name="de Oliveira A.C."/>
            <person name="Bevan M."/>
            <person name="Bancroft I."/>
            <person name="Minx P."/>
            <person name="Cordum H."/>
            <person name="Wilson R."/>
            <person name="Cheng Z."/>
            <person name="Jin W."/>
            <person name="Jiang J."/>
            <person name="Leong S.A."/>
            <person name="Iwama H."/>
            <person name="Gojobori T."/>
            <person name="Itoh T."/>
            <person name="Niimura Y."/>
            <person name="Fujii Y."/>
            <person name="Habara T."/>
            <person name="Sakai H."/>
            <person name="Sato Y."/>
            <person name="Wilson G."/>
            <person name="Kumar K."/>
            <person name="McCouch S."/>
            <person name="Juretic N."/>
            <person name="Hoen D."/>
            <person name="Wright S."/>
            <person name="Bruskiewich R."/>
            <person name="Bureau T."/>
            <person name="Miyao A."/>
            <person name="Hirochika H."/>
            <person name="Nishikawa T."/>
            <person name="Kadowaki K."/>
            <person name="Sugiura M."/>
            <person name="Burr B."/>
            <person name="Sasaki T."/>
        </authorList>
    </citation>
    <scope>NUCLEOTIDE SEQUENCE [LARGE SCALE GENOMIC DNA]</scope>
    <source>
        <strain evidence="4">cv. Nipponbare</strain>
    </source>
</reference>
<feature type="region of interest" description="Disordered" evidence="1">
    <location>
        <begin position="18"/>
        <end position="49"/>
    </location>
</feature>
<sequence>MSFCNDHKTHHQRNWMYRNSAYNLEKPKPKPKAKKKKRNVEKTVEEEEQLNHRLRLAAIENTKRKRNEERELRKMAREFAEKNERAKERAGKVDRAQHAKEADVVTAYLYGNLDMNICMKRSHDGFYIIYVYVDDLNIIGTVKDIEEANSYLQSEFEMKVLGYSTEPTKRHCKGIKDILRYLKGSKDMGLFYRKNQDLT</sequence>
<evidence type="ECO:0008006" key="5">
    <source>
        <dbReference type="Google" id="ProtNLM"/>
    </source>
</evidence>
<dbReference type="Proteomes" id="UP000000763">
    <property type="component" value="Chromosome 10"/>
</dbReference>
<evidence type="ECO:0000313" key="3">
    <source>
        <dbReference type="EMBL" id="AAM18748.1"/>
    </source>
</evidence>
<evidence type="ECO:0000256" key="1">
    <source>
        <dbReference type="SAM" id="MobiDB-lite"/>
    </source>
</evidence>
<protein>
    <recommendedName>
        <fullName evidence="5">Reverse transcriptase Ty1/copia-type domain-containing protein</fullName>
    </recommendedName>
</protein>
<evidence type="ECO:0000313" key="4">
    <source>
        <dbReference type="Proteomes" id="UP000000763"/>
    </source>
</evidence>
<dbReference type="EMBL" id="AC099325">
    <property type="protein sequence ID" value="AAM18748.1"/>
    <property type="molecule type" value="Genomic_DNA"/>
</dbReference>
<organism evidence="3 4">
    <name type="scientific">Oryza sativa subsp. japonica</name>
    <name type="common">Rice</name>
    <dbReference type="NCBI Taxonomy" id="39947"/>
    <lineage>
        <taxon>Eukaryota</taxon>
        <taxon>Viridiplantae</taxon>
        <taxon>Streptophyta</taxon>
        <taxon>Embryophyta</taxon>
        <taxon>Tracheophyta</taxon>
        <taxon>Spermatophyta</taxon>
        <taxon>Magnoliopsida</taxon>
        <taxon>Liliopsida</taxon>
        <taxon>Poales</taxon>
        <taxon>Poaceae</taxon>
        <taxon>BOP clade</taxon>
        <taxon>Oryzoideae</taxon>
        <taxon>Oryzeae</taxon>
        <taxon>Oryzinae</taxon>
        <taxon>Oryza</taxon>
        <taxon>Oryza sativa</taxon>
    </lineage>
</organism>
<proteinExistence type="predicted"/>
<dbReference type="EMBL" id="AC099040">
    <property type="protein sequence ID" value="AAL86508.1"/>
    <property type="molecule type" value="Genomic_DNA"/>
</dbReference>